<dbReference type="EMBL" id="AP028919">
    <property type="protein sequence ID" value="BES99784.1"/>
    <property type="molecule type" value="Genomic_DNA"/>
</dbReference>
<dbReference type="InterPro" id="IPR050196">
    <property type="entry name" value="Cytochrome_P450_Monoox"/>
</dbReference>
<dbReference type="InterPro" id="IPR001128">
    <property type="entry name" value="Cyt_P450"/>
</dbReference>
<keyword evidence="4 8" id="KW-0479">Metal-binding</keyword>
<name>A0ABN7B7E6_9HEMI</name>
<keyword evidence="5 8" id="KW-0560">Oxidoreductase</keyword>
<keyword evidence="3 8" id="KW-0349">Heme</keyword>
<dbReference type="InterPro" id="IPR017972">
    <property type="entry name" value="Cyt_P450_CS"/>
</dbReference>
<dbReference type="PANTHER" id="PTHR24291:SF161">
    <property type="entry name" value="CYTOCHROME P450 315A1, MITOCHONDRIAL"/>
    <property type="match status" value="1"/>
</dbReference>
<dbReference type="PANTHER" id="PTHR24291">
    <property type="entry name" value="CYTOCHROME P450 FAMILY 4"/>
    <property type="match status" value="1"/>
</dbReference>
<dbReference type="InterPro" id="IPR036396">
    <property type="entry name" value="Cyt_P450_sf"/>
</dbReference>
<evidence type="ECO:0000256" key="6">
    <source>
        <dbReference type="ARBA" id="ARBA00023004"/>
    </source>
</evidence>
<evidence type="ECO:0000313" key="10">
    <source>
        <dbReference type="Proteomes" id="UP001307889"/>
    </source>
</evidence>
<dbReference type="Proteomes" id="UP001307889">
    <property type="component" value="Chromosome 11"/>
</dbReference>
<protein>
    <submittedName>
        <fullName evidence="9">Cytochrome P450-like protein</fullName>
    </submittedName>
</protein>
<reference evidence="9 10" key="1">
    <citation type="submission" date="2023-09" db="EMBL/GenBank/DDBJ databases">
        <title>Nesidiocoris tenuis whole genome shotgun sequence.</title>
        <authorList>
            <person name="Shibata T."/>
            <person name="Shimoda M."/>
            <person name="Kobayashi T."/>
            <person name="Uehara T."/>
        </authorList>
    </citation>
    <scope>NUCLEOTIDE SEQUENCE [LARGE SCALE GENOMIC DNA]</scope>
    <source>
        <strain evidence="9 10">Japan</strain>
    </source>
</reference>
<evidence type="ECO:0000256" key="5">
    <source>
        <dbReference type="ARBA" id="ARBA00023002"/>
    </source>
</evidence>
<comment type="similarity">
    <text evidence="2 8">Belongs to the cytochrome P450 family.</text>
</comment>
<dbReference type="InterPro" id="IPR002401">
    <property type="entry name" value="Cyt_P450_E_grp-I"/>
</dbReference>
<dbReference type="PRINTS" id="PR00463">
    <property type="entry name" value="EP450I"/>
</dbReference>
<keyword evidence="10" id="KW-1185">Reference proteome</keyword>
<evidence type="ECO:0000256" key="3">
    <source>
        <dbReference type="ARBA" id="ARBA00022617"/>
    </source>
</evidence>
<evidence type="ECO:0000256" key="7">
    <source>
        <dbReference type="ARBA" id="ARBA00023033"/>
    </source>
</evidence>
<organism evidence="9 10">
    <name type="scientific">Nesidiocoris tenuis</name>
    <dbReference type="NCBI Taxonomy" id="355587"/>
    <lineage>
        <taxon>Eukaryota</taxon>
        <taxon>Metazoa</taxon>
        <taxon>Ecdysozoa</taxon>
        <taxon>Arthropoda</taxon>
        <taxon>Hexapoda</taxon>
        <taxon>Insecta</taxon>
        <taxon>Pterygota</taxon>
        <taxon>Neoptera</taxon>
        <taxon>Paraneoptera</taxon>
        <taxon>Hemiptera</taxon>
        <taxon>Heteroptera</taxon>
        <taxon>Panheteroptera</taxon>
        <taxon>Cimicomorpha</taxon>
        <taxon>Miridae</taxon>
        <taxon>Dicyphina</taxon>
        <taxon>Nesidiocoris</taxon>
    </lineage>
</organism>
<sequence length="538" mass="61255">MLLAAVFGLVSLLVASLMILGILKIPSLRAIYLTNKLPGPRCWPIVGYLITYYSVFSKDPGGLITLVGRQLEEYGGFFSSWTFGSPSCITCDPDVIKAVLNNAKYTKKGNPYYLMKPWLGEGLLTSEGEKWKRRRKILTPSFHNKFGELNVGIMNRHAQVLVTEILERSGTPENIWPILKRYGLKVILETSMGIAQDDEDEEYRRFIALTGSTTKAIMSRAVNPSLNRDFVYKRTQSGKKFYEGVKFLHNFTEKVIRKRRADFERAALSSTREEKDADGEDERRNRNIPFLDRLLALGMEDHEIREEVDTFTLGGHDTTSAAFLFILFELGHHPDIQEKVYEEQMRILGDAKRPVEAADLPKMVYLTAVIKEALRLYPPAPLFTRFLEKDVLLPSGRVLPANTNMTISIYHMQRNPKNFREPTAFVPERFLHTPSEWNATDRHPFAYIPFSAGPRNCIGQKFAMVEIKATISTIIRNIEIRNKTCPALRDILEADKFTEFMECSVCNVSLCNSGDQMRALQALRFTVLAIYLSINEGN</sequence>
<proteinExistence type="inferred from homology"/>
<gene>
    <name evidence="9" type="ORF">NTJ_12602</name>
</gene>
<dbReference type="PRINTS" id="PR00385">
    <property type="entry name" value="P450"/>
</dbReference>
<dbReference type="CDD" id="cd20628">
    <property type="entry name" value="CYP4"/>
    <property type="match status" value="1"/>
</dbReference>
<evidence type="ECO:0000256" key="1">
    <source>
        <dbReference type="ARBA" id="ARBA00001971"/>
    </source>
</evidence>
<dbReference type="PROSITE" id="PS00086">
    <property type="entry name" value="CYTOCHROME_P450"/>
    <property type="match status" value="1"/>
</dbReference>
<dbReference type="Pfam" id="PF00067">
    <property type="entry name" value="p450"/>
    <property type="match status" value="1"/>
</dbReference>
<keyword evidence="6 8" id="KW-0408">Iron</keyword>
<evidence type="ECO:0000256" key="2">
    <source>
        <dbReference type="ARBA" id="ARBA00010617"/>
    </source>
</evidence>
<evidence type="ECO:0000256" key="8">
    <source>
        <dbReference type="RuleBase" id="RU000461"/>
    </source>
</evidence>
<dbReference type="Gene3D" id="1.10.630.10">
    <property type="entry name" value="Cytochrome P450"/>
    <property type="match status" value="1"/>
</dbReference>
<accession>A0ABN7B7E6</accession>
<dbReference type="SUPFAM" id="SSF48264">
    <property type="entry name" value="Cytochrome P450"/>
    <property type="match status" value="1"/>
</dbReference>
<evidence type="ECO:0000256" key="4">
    <source>
        <dbReference type="ARBA" id="ARBA00022723"/>
    </source>
</evidence>
<evidence type="ECO:0000313" key="9">
    <source>
        <dbReference type="EMBL" id="BES99784.1"/>
    </source>
</evidence>
<keyword evidence="7 8" id="KW-0503">Monooxygenase</keyword>
<comment type="cofactor">
    <cofactor evidence="1">
        <name>heme</name>
        <dbReference type="ChEBI" id="CHEBI:30413"/>
    </cofactor>
</comment>